<dbReference type="AlphaFoldDB" id="A0A2P2Q0A6"/>
<sequence length="19" mass="2207">MVFVCMGEINQCILNCNKF</sequence>
<dbReference type="EMBL" id="GGEC01079946">
    <property type="protein sequence ID" value="MBX60430.1"/>
    <property type="molecule type" value="Transcribed_RNA"/>
</dbReference>
<evidence type="ECO:0000313" key="1">
    <source>
        <dbReference type="EMBL" id="MBX60430.1"/>
    </source>
</evidence>
<proteinExistence type="predicted"/>
<name>A0A2P2Q0A6_RHIMU</name>
<reference evidence="1" key="1">
    <citation type="submission" date="2018-02" db="EMBL/GenBank/DDBJ databases">
        <title>Rhizophora mucronata_Transcriptome.</title>
        <authorList>
            <person name="Meera S.P."/>
            <person name="Sreeshan A."/>
            <person name="Augustine A."/>
        </authorList>
    </citation>
    <scope>NUCLEOTIDE SEQUENCE</scope>
    <source>
        <tissue evidence="1">Leaf</tissue>
    </source>
</reference>
<protein>
    <submittedName>
        <fullName evidence="1">Uncharacterized protein</fullName>
    </submittedName>
</protein>
<organism evidence="1">
    <name type="scientific">Rhizophora mucronata</name>
    <name type="common">Asiatic mangrove</name>
    <dbReference type="NCBI Taxonomy" id="61149"/>
    <lineage>
        <taxon>Eukaryota</taxon>
        <taxon>Viridiplantae</taxon>
        <taxon>Streptophyta</taxon>
        <taxon>Embryophyta</taxon>
        <taxon>Tracheophyta</taxon>
        <taxon>Spermatophyta</taxon>
        <taxon>Magnoliopsida</taxon>
        <taxon>eudicotyledons</taxon>
        <taxon>Gunneridae</taxon>
        <taxon>Pentapetalae</taxon>
        <taxon>rosids</taxon>
        <taxon>fabids</taxon>
        <taxon>Malpighiales</taxon>
        <taxon>Rhizophoraceae</taxon>
        <taxon>Rhizophora</taxon>
    </lineage>
</organism>
<accession>A0A2P2Q0A6</accession>